<dbReference type="AlphaFoldDB" id="A0A6A4RES3"/>
<dbReference type="SMART" id="SM00382">
    <property type="entry name" value="AAA"/>
    <property type="match status" value="1"/>
</dbReference>
<dbReference type="RefSeq" id="WP_158980581.1">
    <property type="nucleotide sequence ID" value="NZ_WSFO01000011.1"/>
</dbReference>
<gene>
    <name evidence="3" type="ORF">GP644_17140</name>
</gene>
<dbReference type="InterPro" id="IPR015330">
    <property type="entry name" value="DNA_primase/pol_bifunc_N"/>
</dbReference>
<dbReference type="Proteomes" id="UP000441586">
    <property type="component" value="Unassembled WGS sequence"/>
</dbReference>
<dbReference type="CDD" id="cd04859">
    <property type="entry name" value="Prim_Pol"/>
    <property type="match status" value="1"/>
</dbReference>
<dbReference type="Pfam" id="PF08707">
    <property type="entry name" value="PriCT_2"/>
    <property type="match status" value="1"/>
</dbReference>
<sequence length="700" mass="75900">MMVESVKVLQTPTFFEAAMVLIEQGFHVFPCRTNKQPYPPNGHHSATQDREEIRIWSEDHPDAQPAIACAQSDIVVIDVDDLTAWENHLAEHGLSAPATLCATTPSGGRHYYFRVGADRNFAGRLCPGVDIKYNGYVLAPPAQAYSKRAECNGHYSWHDATTPIATAPNWPALYKVSDVSLKTSAGANPRSNHSTADEVEELLSYLDPDADYNIWLPIIMDIHEATGGSDEGMRIADAWSSRGGKYKPKDVTSRWPGFTLGKTAGMPALASRAKACGADVGAIWKRHNATAIRVAVTTDADKKWFASLDLTNVVPFRGSEYEEAILRLEMDEGIDVEAEASIAVPALSEPVQLRLNALAASVIQASKAEPILNTDYLIKGWLGAGGASMLFGPSNVGKSFVALNIANHVANGEEWNGCKMKGGLVFYFAAEGGRAMQNRLVALQGGASDNLLLVAEPIDLYSTQVDVQAIVHLIKAHEASHGLPALVVFDTLARAMAGGDENTGPDIALVMRHVDAIRTHTGAHVMLVHHTGKDLERGARGHSSLRAAIDTEIQVKVENGGKCIKATKQRDMETGGQLGFELVSVEIGEDEDGDMKTSCYVEFIDASAYSGKAKPSGKNQIAVFAELKAYLTKHGKMLSPTVDEKVSEVMAVTREDFVPYAQERRKGSTEKAKRRAVKEALEKLEENNLVTTDGINIWLN</sequence>
<dbReference type="Pfam" id="PF13481">
    <property type="entry name" value="AAA_25"/>
    <property type="match status" value="1"/>
</dbReference>
<dbReference type="InterPro" id="IPR014819">
    <property type="entry name" value="PriCT_2"/>
</dbReference>
<organism evidence="3 4">
    <name type="scientific">Parasedimentitalea maritima</name>
    <dbReference type="NCBI Taxonomy" id="2578117"/>
    <lineage>
        <taxon>Bacteria</taxon>
        <taxon>Pseudomonadati</taxon>
        <taxon>Pseudomonadota</taxon>
        <taxon>Alphaproteobacteria</taxon>
        <taxon>Rhodobacterales</taxon>
        <taxon>Paracoccaceae</taxon>
        <taxon>Parasedimentitalea</taxon>
    </lineage>
</organism>
<name>A0A6A4RES3_9RHOB</name>
<dbReference type="SMART" id="SM00943">
    <property type="entry name" value="Prim-Pol"/>
    <property type="match status" value="1"/>
</dbReference>
<dbReference type="EMBL" id="WSFO01000011">
    <property type="protein sequence ID" value="KAE9627827.1"/>
    <property type="molecule type" value="Genomic_DNA"/>
</dbReference>
<dbReference type="SUPFAM" id="SSF52540">
    <property type="entry name" value="P-loop containing nucleoside triphosphate hydrolases"/>
    <property type="match status" value="1"/>
</dbReference>
<dbReference type="GO" id="GO:0016817">
    <property type="term" value="F:hydrolase activity, acting on acid anhydrides"/>
    <property type="evidence" value="ECO:0007669"/>
    <property type="project" value="InterPro"/>
</dbReference>
<accession>A0A6A4RES3</accession>
<protein>
    <submittedName>
        <fullName evidence="3">AAA family ATPase</fullName>
    </submittedName>
</protein>
<evidence type="ECO:0000259" key="1">
    <source>
        <dbReference type="SMART" id="SM00382"/>
    </source>
</evidence>
<dbReference type="InterPro" id="IPR027417">
    <property type="entry name" value="P-loop_NTPase"/>
</dbReference>
<dbReference type="Pfam" id="PF09250">
    <property type="entry name" value="Prim-Pol"/>
    <property type="match status" value="1"/>
</dbReference>
<evidence type="ECO:0000259" key="2">
    <source>
        <dbReference type="SMART" id="SM00943"/>
    </source>
</evidence>
<dbReference type="SUPFAM" id="SSF56747">
    <property type="entry name" value="Prim-pol domain"/>
    <property type="match status" value="1"/>
</dbReference>
<evidence type="ECO:0000313" key="3">
    <source>
        <dbReference type="EMBL" id="KAE9627827.1"/>
    </source>
</evidence>
<dbReference type="InterPro" id="IPR003593">
    <property type="entry name" value="AAA+_ATPase"/>
</dbReference>
<proteinExistence type="predicted"/>
<evidence type="ECO:0000313" key="4">
    <source>
        <dbReference type="Proteomes" id="UP000441586"/>
    </source>
</evidence>
<feature type="domain" description="DNA primase/polymerase bifunctional N-terminal" evidence="2">
    <location>
        <begin position="18"/>
        <end position="171"/>
    </location>
</feature>
<dbReference type="Gene3D" id="3.40.50.300">
    <property type="entry name" value="P-loop containing nucleotide triphosphate hydrolases"/>
    <property type="match status" value="1"/>
</dbReference>
<feature type="domain" description="AAA+ ATPase" evidence="1">
    <location>
        <begin position="384"/>
        <end position="559"/>
    </location>
</feature>
<comment type="caution">
    <text evidence="3">The sequence shown here is derived from an EMBL/GenBank/DDBJ whole genome shotgun (WGS) entry which is preliminary data.</text>
</comment>
<reference evidence="3 4" key="1">
    <citation type="submission" date="2019-12" db="EMBL/GenBank/DDBJ databases">
        <authorList>
            <person name="Zhang Y.-J."/>
        </authorList>
    </citation>
    <scope>NUCLEOTIDE SEQUENCE [LARGE SCALE GENOMIC DNA]</scope>
    <source>
        <strain evidence="3 4">H18S-6</strain>
    </source>
</reference>